<evidence type="ECO:0000256" key="9">
    <source>
        <dbReference type="ARBA" id="ARBA00023278"/>
    </source>
</evidence>
<dbReference type="Proteomes" id="UP000694557">
    <property type="component" value="Unassembled WGS sequence"/>
</dbReference>
<comment type="subcellular location">
    <subcellularLocation>
        <location evidence="1">Nucleus</location>
    </subcellularLocation>
</comment>
<dbReference type="Pfam" id="PF11413">
    <property type="entry name" value="HIF-1"/>
    <property type="match status" value="1"/>
</dbReference>
<dbReference type="InterPro" id="IPR013767">
    <property type="entry name" value="PAS_fold"/>
</dbReference>
<dbReference type="FunFam" id="3.30.450.20:FF:000005">
    <property type="entry name" value="Hypoxia-inducible factor 1 subunit alpha"/>
    <property type="match status" value="1"/>
</dbReference>
<keyword evidence="2" id="KW-0677">Repeat</keyword>
<keyword evidence="7" id="KW-0804">Transcription</keyword>
<keyword evidence="13" id="KW-1185">Reference proteome</keyword>
<dbReference type="InterPro" id="IPR021537">
    <property type="entry name" value="HIF_alpha-like"/>
</dbReference>
<dbReference type="GeneTree" id="ENSGT00940000166085"/>
<dbReference type="InterPro" id="IPR011598">
    <property type="entry name" value="bHLH_dom"/>
</dbReference>
<dbReference type="Pfam" id="PF00989">
    <property type="entry name" value="PAS"/>
    <property type="match status" value="1"/>
</dbReference>
<evidence type="ECO:0000313" key="12">
    <source>
        <dbReference type="Ensembl" id="ENSOKIP00005040413.1"/>
    </source>
</evidence>
<evidence type="ECO:0000313" key="13">
    <source>
        <dbReference type="Proteomes" id="UP000694557"/>
    </source>
</evidence>
<evidence type="ECO:0000256" key="3">
    <source>
        <dbReference type="ARBA" id="ARBA00022843"/>
    </source>
</evidence>
<feature type="domain" description="PAS" evidence="10">
    <location>
        <begin position="278"/>
        <end position="317"/>
    </location>
</feature>
<evidence type="ECO:0000256" key="5">
    <source>
        <dbReference type="ARBA" id="ARBA00023125"/>
    </source>
</evidence>
<dbReference type="Pfam" id="PF23171">
    <property type="entry name" value="bHLH_HIF1A"/>
    <property type="match status" value="1"/>
</dbReference>
<evidence type="ECO:0000256" key="7">
    <source>
        <dbReference type="ARBA" id="ARBA00023163"/>
    </source>
</evidence>
<dbReference type="PROSITE" id="PS50888">
    <property type="entry name" value="BHLH"/>
    <property type="match status" value="1"/>
</dbReference>
<dbReference type="FunFam" id="3.30.450.20:FF:000015">
    <property type="entry name" value="Hypoxia-inducible factor 1-alpha isoform 1"/>
    <property type="match status" value="1"/>
</dbReference>
<dbReference type="SMART" id="SM00353">
    <property type="entry name" value="HLH"/>
    <property type="match status" value="1"/>
</dbReference>
<keyword evidence="9" id="KW-0379">Hydroxylation</keyword>
<evidence type="ECO:0000256" key="1">
    <source>
        <dbReference type="ARBA" id="ARBA00004123"/>
    </source>
</evidence>
<dbReference type="GO" id="GO:0000981">
    <property type="term" value="F:DNA-binding transcription factor activity, RNA polymerase II-specific"/>
    <property type="evidence" value="ECO:0007669"/>
    <property type="project" value="TreeGrafter"/>
</dbReference>
<dbReference type="SMART" id="SM00091">
    <property type="entry name" value="PAS"/>
    <property type="match status" value="2"/>
</dbReference>
<dbReference type="SMART" id="SM00086">
    <property type="entry name" value="PAC"/>
    <property type="match status" value="1"/>
</dbReference>
<name>A0A8C7GBQ4_ONCKI</name>
<protein>
    <submittedName>
        <fullName evidence="12">Hypoxia inducible factor 1 subunit alpha, like</fullName>
    </submittedName>
</protein>
<accession>A0A8C7GBQ4</accession>
<keyword evidence="3" id="KW-0832">Ubl conjugation</keyword>
<sequence>MPCSYTALVCSTSLLASSLPHHSLFLSLFPLSRSGTDQRKVRSRDAARCRRSQETELFYELAHTLPLPRRVSADLDKAAIMRVTLSFLRMRHLRSGDTSEERVTDGDEDTMDGFYPRALAGFIMVMTEEGDMIYLGDSVDKHLGIQQLELLGQSVYDFVHPCDQEELRDLLVPRPGVFKKKPVQQHTEITFFLRMKSTLTVRGRTVNIKSATWKVLHCTGHMRVCSSDEDSSPPAGSFMTVLCEPIPHPSSVEFPLDRSTFLTRHSMDLRFTHCEGRVAELVGYEPEDLIGKSAYEFHHALDSDHVTKSLHILLSKGQVCTSQYRFLAKSGGFVWAETQATVIYNNKTSQPEAVVCLNFILSVVEQADVVFSVEQTGCGLKSDPVSEASEETLCDSDNSSSGELFQQLKENPEDLLQLAPVSGDPIVPLTGHPHTLIHTVVLYHLVVSVSPEVGSLIPGSTVCLLCWQDVEVVDLDMLAPYISMDDDFLLSVQLPGIPDSPSPESPTATRKR</sequence>
<keyword evidence="6" id="KW-0010">Activator</keyword>
<evidence type="ECO:0000259" key="11">
    <source>
        <dbReference type="PROSITE" id="PS50888"/>
    </source>
</evidence>
<dbReference type="GO" id="GO:0071456">
    <property type="term" value="P:cellular response to hypoxia"/>
    <property type="evidence" value="ECO:0007669"/>
    <property type="project" value="TreeGrafter"/>
</dbReference>
<dbReference type="PANTHER" id="PTHR23043:SF34">
    <property type="entry name" value="HYPOXIA-INDUCIBLE FACTOR 1 SUBUNIT ALPHA,-LIKE"/>
    <property type="match status" value="1"/>
</dbReference>
<proteinExistence type="predicted"/>
<dbReference type="NCBIfam" id="TIGR00229">
    <property type="entry name" value="sensory_box"/>
    <property type="match status" value="1"/>
</dbReference>
<dbReference type="InterPro" id="IPR000014">
    <property type="entry name" value="PAS"/>
</dbReference>
<dbReference type="InterPro" id="IPR035965">
    <property type="entry name" value="PAS-like_dom_sf"/>
</dbReference>
<dbReference type="GO" id="GO:0005634">
    <property type="term" value="C:nucleus"/>
    <property type="evidence" value="ECO:0007669"/>
    <property type="project" value="UniProtKB-SubCell"/>
</dbReference>
<organism evidence="12 13">
    <name type="scientific">Oncorhynchus kisutch</name>
    <name type="common">Coho salmon</name>
    <name type="synonym">Salmo kisutch</name>
    <dbReference type="NCBI Taxonomy" id="8019"/>
    <lineage>
        <taxon>Eukaryota</taxon>
        <taxon>Metazoa</taxon>
        <taxon>Chordata</taxon>
        <taxon>Craniata</taxon>
        <taxon>Vertebrata</taxon>
        <taxon>Euteleostomi</taxon>
        <taxon>Actinopterygii</taxon>
        <taxon>Neopterygii</taxon>
        <taxon>Teleostei</taxon>
        <taxon>Protacanthopterygii</taxon>
        <taxon>Salmoniformes</taxon>
        <taxon>Salmonidae</taxon>
        <taxon>Salmoninae</taxon>
        <taxon>Oncorhynchus</taxon>
    </lineage>
</organism>
<dbReference type="Pfam" id="PF14598">
    <property type="entry name" value="PAS_11"/>
    <property type="match status" value="1"/>
</dbReference>
<evidence type="ECO:0000256" key="6">
    <source>
        <dbReference type="ARBA" id="ARBA00023159"/>
    </source>
</evidence>
<dbReference type="GO" id="GO:0000977">
    <property type="term" value="F:RNA polymerase II transcription regulatory region sequence-specific DNA binding"/>
    <property type="evidence" value="ECO:0007669"/>
    <property type="project" value="TreeGrafter"/>
</dbReference>
<evidence type="ECO:0000256" key="2">
    <source>
        <dbReference type="ARBA" id="ARBA00022737"/>
    </source>
</evidence>
<dbReference type="PANTHER" id="PTHR23043">
    <property type="entry name" value="HYPOXIA-INDUCIBLE FACTOR 1 ALPHA"/>
    <property type="match status" value="1"/>
</dbReference>
<dbReference type="PROSITE" id="PS50112">
    <property type="entry name" value="PAS"/>
    <property type="match status" value="2"/>
</dbReference>
<dbReference type="Ensembl" id="ENSOKIT00005042634.1">
    <property type="protein sequence ID" value="ENSOKIP00005040413.1"/>
    <property type="gene ID" value="ENSOKIG00005016891.1"/>
</dbReference>
<reference evidence="12" key="2">
    <citation type="submission" date="2025-09" db="UniProtKB">
        <authorList>
            <consortium name="Ensembl"/>
        </authorList>
    </citation>
    <scope>IDENTIFICATION</scope>
</reference>
<evidence type="ECO:0000256" key="4">
    <source>
        <dbReference type="ARBA" id="ARBA00023015"/>
    </source>
</evidence>
<dbReference type="InterPro" id="IPR001610">
    <property type="entry name" value="PAC"/>
</dbReference>
<gene>
    <name evidence="12" type="primary">LOC109909008</name>
</gene>
<keyword evidence="4" id="KW-0805">Transcription regulation</keyword>
<keyword evidence="8" id="KW-0539">Nucleus</keyword>
<evidence type="ECO:0000256" key="8">
    <source>
        <dbReference type="ARBA" id="ARBA00023242"/>
    </source>
</evidence>
<dbReference type="SUPFAM" id="SSF55785">
    <property type="entry name" value="PYP-like sensor domain (PAS domain)"/>
    <property type="match status" value="2"/>
</dbReference>
<dbReference type="Gene3D" id="3.30.450.20">
    <property type="entry name" value="PAS domain"/>
    <property type="match status" value="2"/>
</dbReference>
<dbReference type="InterPro" id="IPR036638">
    <property type="entry name" value="HLH_DNA-bd_sf"/>
</dbReference>
<evidence type="ECO:0000259" key="10">
    <source>
        <dbReference type="PROSITE" id="PS50112"/>
    </source>
</evidence>
<reference evidence="12" key="1">
    <citation type="submission" date="2025-08" db="UniProtKB">
        <authorList>
            <consortium name="Ensembl"/>
        </authorList>
    </citation>
    <scope>IDENTIFICATION</scope>
</reference>
<dbReference type="SUPFAM" id="SSF47459">
    <property type="entry name" value="HLH, helix-loop-helix DNA-binding domain"/>
    <property type="match status" value="1"/>
</dbReference>
<dbReference type="CDD" id="cd00130">
    <property type="entry name" value="PAS"/>
    <property type="match status" value="2"/>
</dbReference>
<keyword evidence="5" id="KW-0238">DNA-binding</keyword>
<dbReference type="GO" id="GO:0046983">
    <property type="term" value="F:protein dimerization activity"/>
    <property type="evidence" value="ECO:0007669"/>
    <property type="project" value="InterPro"/>
</dbReference>
<feature type="domain" description="BHLH" evidence="11">
    <location>
        <begin position="38"/>
        <end position="91"/>
    </location>
</feature>
<dbReference type="AlphaFoldDB" id="A0A8C7GBQ4"/>
<feature type="domain" description="PAS" evidence="10">
    <location>
        <begin position="107"/>
        <end position="171"/>
    </location>
</feature>